<dbReference type="InterPro" id="IPR013321">
    <property type="entry name" value="Arc_rbn_hlx_hlx"/>
</dbReference>
<evidence type="ECO:0000256" key="5">
    <source>
        <dbReference type="ARBA" id="ARBA00023125"/>
    </source>
</evidence>
<dbReference type="AlphaFoldDB" id="A0AA43RGW1"/>
<dbReference type="GO" id="GO:0003677">
    <property type="term" value="F:DNA binding"/>
    <property type="evidence" value="ECO:0007669"/>
    <property type="project" value="UniProtKB-KW"/>
</dbReference>
<dbReference type="GO" id="GO:0016151">
    <property type="term" value="F:nickel cation binding"/>
    <property type="evidence" value="ECO:0007669"/>
    <property type="project" value="UniProtKB-UniRule"/>
</dbReference>
<dbReference type="PANTHER" id="PTHR34719:SF2">
    <property type="entry name" value="NICKEL-RESPONSIVE REGULATOR"/>
    <property type="match status" value="1"/>
</dbReference>
<proteinExistence type="inferred from homology"/>
<feature type="domain" description="Ribbon-helix-helix protein CopG" evidence="8">
    <location>
        <begin position="7"/>
        <end position="45"/>
    </location>
</feature>
<evidence type="ECO:0000256" key="6">
    <source>
        <dbReference type="ARBA" id="ARBA00023163"/>
    </source>
</evidence>
<keyword evidence="5 7" id="KW-0238">DNA-binding</keyword>
<sequence length="152" mass="17205">MNGELQRFSVAMPQDLCVKLDLLVARRGDGTNRSEVIRDLVRHAIQEQEISVPDTQVMGTLTISYNHHSNDLNERLHDIQHDFCPNIISTTHVHVDPHTCLEVIILRGENEVVRLISDKIMGTKGVENGQLVLTAINDSEDAHEHSHHHDEE</sequence>
<comment type="caution">
    <text evidence="10">The sequence shown here is derived from an EMBL/GenBank/DDBJ whole genome shotgun (WGS) entry which is preliminary data.</text>
</comment>
<dbReference type="HAMAP" id="MF_00476">
    <property type="entry name" value="NikR"/>
    <property type="match status" value="1"/>
</dbReference>
<evidence type="ECO:0000256" key="3">
    <source>
        <dbReference type="ARBA" id="ARBA00022723"/>
    </source>
</evidence>
<accession>A0AA43RGW1</accession>
<dbReference type="GO" id="GO:0003700">
    <property type="term" value="F:DNA-binding transcription factor activity"/>
    <property type="evidence" value="ECO:0007669"/>
    <property type="project" value="UniProtKB-UniRule"/>
</dbReference>
<feature type="binding site" evidence="7">
    <location>
        <position position="100"/>
    </location>
    <ligand>
        <name>Ni(2+)</name>
        <dbReference type="ChEBI" id="CHEBI:49786"/>
    </ligand>
</feature>
<dbReference type="EMBL" id="JAUMVS010000033">
    <property type="protein sequence ID" value="MDO4841608.1"/>
    <property type="molecule type" value="Genomic_DNA"/>
</dbReference>
<keyword evidence="3 7" id="KW-0479">Metal-binding</keyword>
<evidence type="ECO:0000256" key="7">
    <source>
        <dbReference type="HAMAP-Rule" id="MF_00476"/>
    </source>
</evidence>
<keyword evidence="11" id="KW-1185">Reference proteome</keyword>
<dbReference type="InterPro" id="IPR014864">
    <property type="entry name" value="TF_NikR_Ni-bd_C"/>
</dbReference>
<evidence type="ECO:0000256" key="2">
    <source>
        <dbReference type="ARBA" id="ARBA00022596"/>
    </source>
</evidence>
<organism evidence="10 11">
    <name type="scientific">Phoenicibacter congonensis</name>
    <dbReference type="NCBI Taxonomy" id="1944646"/>
    <lineage>
        <taxon>Bacteria</taxon>
        <taxon>Bacillati</taxon>
        <taxon>Actinomycetota</taxon>
        <taxon>Coriobacteriia</taxon>
        <taxon>Eggerthellales</taxon>
        <taxon>Eggerthellaceae</taxon>
        <taxon>Phoenicibacter</taxon>
    </lineage>
</organism>
<dbReference type="InterPro" id="IPR050192">
    <property type="entry name" value="CopG/NikR_regulator"/>
</dbReference>
<comment type="cofactor">
    <cofactor evidence="7">
        <name>Ni(2+)</name>
        <dbReference type="ChEBI" id="CHEBI:49786"/>
    </cofactor>
    <text evidence="7">Binds 1 nickel ion per subunit.</text>
</comment>
<dbReference type="InterPro" id="IPR022988">
    <property type="entry name" value="Ni_resp_reg_NikR"/>
</dbReference>
<feature type="binding site" evidence="7">
    <location>
        <position position="92"/>
    </location>
    <ligand>
        <name>Ni(2+)</name>
        <dbReference type="ChEBI" id="CHEBI:49786"/>
    </ligand>
</feature>
<dbReference type="NCBIfam" id="NF003381">
    <property type="entry name" value="PRK04460.1"/>
    <property type="match status" value="1"/>
</dbReference>
<dbReference type="PANTHER" id="PTHR34719">
    <property type="entry name" value="NICKEL-RESPONSIVE REGULATOR"/>
    <property type="match status" value="1"/>
</dbReference>
<reference evidence="10" key="1">
    <citation type="submission" date="2023-07" db="EMBL/GenBank/DDBJ databases">
        <title>Between Cages and Wild: Unraveling the Impact of Captivity on Animal Microbiomes and Antimicrobial Resistance.</title>
        <authorList>
            <person name="Schmartz G.P."/>
            <person name="Rehner J."/>
            <person name="Schuff M.J."/>
            <person name="Becker S.L."/>
            <person name="Kravczyk M."/>
            <person name="Gurevich A."/>
            <person name="Francke R."/>
            <person name="Mueller R."/>
            <person name="Keller V."/>
            <person name="Keller A."/>
        </authorList>
    </citation>
    <scope>NUCLEOTIDE SEQUENCE</scope>
    <source>
        <strain evidence="10">S12M_St_49</strain>
    </source>
</reference>
<dbReference type="Pfam" id="PF01402">
    <property type="entry name" value="RHH_1"/>
    <property type="match status" value="1"/>
</dbReference>
<dbReference type="InterPro" id="IPR002145">
    <property type="entry name" value="CopG"/>
</dbReference>
<dbReference type="Pfam" id="PF08753">
    <property type="entry name" value="NikR_C"/>
    <property type="match status" value="1"/>
</dbReference>
<dbReference type="Gene3D" id="3.30.70.1150">
    <property type="entry name" value="ACT-like. Chain A, domain 2"/>
    <property type="match status" value="1"/>
</dbReference>
<dbReference type="SUPFAM" id="SSF47598">
    <property type="entry name" value="Ribbon-helix-helix"/>
    <property type="match status" value="1"/>
</dbReference>
<gene>
    <name evidence="10" type="primary">nikR</name>
    <name evidence="10" type="ORF">Q3982_02910</name>
</gene>
<dbReference type="NCBIfam" id="NF002815">
    <property type="entry name" value="PRK02967.1"/>
    <property type="match status" value="1"/>
</dbReference>
<comment type="similarity">
    <text evidence="1 7">Belongs to the transcriptional regulatory CopG/NikR family.</text>
</comment>
<keyword evidence="4 7" id="KW-0805">Transcription regulation</keyword>
<feature type="binding site" evidence="7">
    <location>
        <position position="81"/>
    </location>
    <ligand>
        <name>Ni(2+)</name>
        <dbReference type="ChEBI" id="CHEBI:49786"/>
    </ligand>
</feature>
<dbReference type="InterPro" id="IPR045865">
    <property type="entry name" value="ACT-like_dom_sf"/>
</dbReference>
<keyword evidence="2 7" id="KW-0533">Nickel</keyword>
<evidence type="ECO:0000259" key="8">
    <source>
        <dbReference type="Pfam" id="PF01402"/>
    </source>
</evidence>
<dbReference type="InterPro" id="IPR010985">
    <property type="entry name" value="Ribbon_hlx_hlx"/>
</dbReference>
<evidence type="ECO:0000313" key="11">
    <source>
        <dbReference type="Proteomes" id="UP001168575"/>
    </source>
</evidence>
<comment type="function">
    <text evidence="7">Transcriptional regulator.</text>
</comment>
<evidence type="ECO:0000259" key="9">
    <source>
        <dbReference type="Pfam" id="PF08753"/>
    </source>
</evidence>
<evidence type="ECO:0000256" key="1">
    <source>
        <dbReference type="ARBA" id="ARBA00008478"/>
    </source>
</evidence>
<evidence type="ECO:0000256" key="4">
    <source>
        <dbReference type="ARBA" id="ARBA00023015"/>
    </source>
</evidence>
<protein>
    <recommendedName>
        <fullName evidence="7">Putative nickel-responsive regulator</fullName>
    </recommendedName>
</protein>
<dbReference type="Proteomes" id="UP001168575">
    <property type="component" value="Unassembled WGS sequence"/>
</dbReference>
<evidence type="ECO:0000313" key="10">
    <source>
        <dbReference type="EMBL" id="MDO4841608.1"/>
    </source>
</evidence>
<dbReference type="CDD" id="cd22231">
    <property type="entry name" value="RHH_NikR_HicB-like"/>
    <property type="match status" value="1"/>
</dbReference>
<dbReference type="Gene3D" id="1.10.1220.10">
    <property type="entry name" value="Met repressor-like"/>
    <property type="match status" value="1"/>
</dbReference>
<dbReference type="GO" id="GO:0010045">
    <property type="term" value="P:response to nickel cation"/>
    <property type="evidence" value="ECO:0007669"/>
    <property type="project" value="InterPro"/>
</dbReference>
<feature type="domain" description="Transcription factor NikR nickel binding C-terminal" evidence="9">
    <location>
        <begin position="58"/>
        <end position="134"/>
    </location>
</feature>
<name>A0AA43RGW1_9ACTN</name>
<dbReference type="SUPFAM" id="SSF55021">
    <property type="entry name" value="ACT-like"/>
    <property type="match status" value="1"/>
</dbReference>
<dbReference type="InterPro" id="IPR027271">
    <property type="entry name" value="Acetolactate_synth/TF_NikR_C"/>
</dbReference>
<feature type="binding site" evidence="7">
    <location>
        <position position="94"/>
    </location>
    <ligand>
        <name>Ni(2+)</name>
        <dbReference type="ChEBI" id="CHEBI:49786"/>
    </ligand>
</feature>
<keyword evidence="6 7" id="KW-0804">Transcription</keyword>